<dbReference type="Gene3D" id="3.30.70.3040">
    <property type="match status" value="1"/>
</dbReference>
<evidence type="ECO:0000256" key="8">
    <source>
        <dbReference type="ARBA" id="ARBA00023136"/>
    </source>
</evidence>
<dbReference type="PANTHER" id="PTHR47755:SF1">
    <property type="entry name" value="CELL DIVISION PROTEIN FTSX"/>
    <property type="match status" value="1"/>
</dbReference>
<feature type="domain" description="ABC3 transporter permease C-terminal" evidence="12">
    <location>
        <begin position="167"/>
        <end position="283"/>
    </location>
</feature>
<evidence type="ECO:0000259" key="13">
    <source>
        <dbReference type="Pfam" id="PF18075"/>
    </source>
</evidence>
<dbReference type="EMBL" id="PEZI01000037">
    <property type="protein sequence ID" value="PIS14618.1"/>
    <property type="molecule type" value="Genomic_DNA"/>
</dbReference>
<comment type="subcellular location">
    <subcellularLocation>
        <location evidence="1">Cell membrane</location>
        <topology evidence="1">Multi-pass membrane protein</topology>
    </subcellularLocation>
</comment>
<evidence type="ECO:0000256" key="2">
    <source>
        <dbReference type="ARBA" id="ARBA00007379"/>
    </source>
</evidence>
<evidence type="ECO:0000256" key="4">
    <source>
        <dbReference type="ARBA" id="ARBA00022475"/>
    </source>
</evidence>
<evidence type="ECO:0000256" key="6">
    <source>
        <dbReference type="ARBA" id="ARBA00022692"/>
    </source>
</evidence>
<dbReference type="InterPro" id="IPR040690">
    <property type="entry name" value="FtsX_ECD"/>
</dbReference>
<dbReference type="Pfam" id="PF18075">
    <property type="entry name" value="FtsX_ECD"/>
    <property type="match status" value="1"/>
</dbReference>
<evidence type="ECO:0000256" key="3">
    <source>
        <dbReference type="ARBA" id="ARBA00021907"/>
    </source>
</evidence>
<evidence type="ECO:0000256" key="5">
    <source>
        <dbReference type="ARBA" id="ARBA00022618"/>
    </source>
</evidence>
<evidence type="ECO:0000256" key="11">
    <source>
        <dbReference type="SAM" id="Phobius"/>
    </source>
</evidence>
<keyword evidence="8 10" id="KW-0472">Membrane</keyword>
<protein>
    <recommendedName>
        <fullName evidence="3 10">Cell division protein FtsX</fullName>
    </recommendedName>
</protein>
<dbReference type="Pfam" id="PF02687">
    <property type="entry name" value="FtsX"/>
    <property type="match status" value="1"/>
</dbReference>
<feature type="transmembrane region" description="Helical" evidence="11">
    <location>
        <begin position="12"/>
        <end position="36"/>
    </location>
</feature>
<comment type="similarity">
    <text evidence="2 10">Belongs to the ABC-4 integral membrane protein family. FtsX subfamily.</text>
</comment>
<evidence type="ECO:0000313" key="15">
    <source>
        <dbReference type="Proteomes" id="UP000230775"/>
    </source>
</evidence>
<keyword evidence="4 10" id="KW-1003">Cell membrane</keyword>
<accession>A0A2H0WRR1</accession>
<dbReference type="GO" id="GO:0051301">
    <property type="term" value="P:cell division"/>
    <property type="evidence" value="ECO:0007669"/>
    <property type="project" value="UniProtKB-KW"/>
</dbReference>
<evidence type="ECO:0000259" key="12">
    <source>
        <dbReference type="Pfam" id="PF02687"/>
    </source>
</evidence>
<reference evidence="15" key="1">
    <citation type="submission" date="2017-09" db="EMBL/GenBank/DDBJ databases">
        <title>Depth-based differentiation of microbial function through sediment-hosted aquifers and enrichment of novel symbionts in the deep terrestrial subsurface.</title>
        <authorList>
            <person name="Probst A.J."/>
            <person name="Ladd B."/>
            <person name="Jarett J.K."/>
            <person name="Geller-Mcgrath D.E."/>
            <person name="Sieber C.M.K."/>
            <person name="Emerson J.B."/>
            <person name="Anantharaman K."/>
            <person name="Thomas B.C."/>
            <person name="Malmstrom R."/>
            <person name="Stieglmeier M."/>
            <person name="Klingl A."/>
            <person name="Woyke T."/>
            <person name="Ryan C.M."/>
            <person name="Banfield J.F."/>
        </authorList>
    </citation>
    <scope>NUCLEOTIDE SEQUENCE [LARGE SCALE GENOMIC DNA]</scope>
</reference>
<feature type="transmembrane region" description="Helical" evidence="11">
    <location>
        <begin position="256"/>
        <end position="281"/>
    </location>
</feature>
<feature type="transmembrane region" description="Helical" evidence="11">
    <location>
        <begin position="216"/>
        <end position="236"/>
    </location>
</feature>
<name>A0A2H0WRR1_9BACT</name>
<dbReference type="PIRSF" id="PIRSF003097">
    <property type="entry name" value="FtsX"/>
    <property type="match status" value="1"/>
</dbReference>
<evidence type="ECO:0000256" key="1">
    <source>
        <dbReference type="ARBA" id="ARBA00004651"/>
    </source>
</evidence>
<feature type="domain" description="FtsX extracellular" evidence="13">
    <location>
        <begin position="52"/>
        <end position="141"/>
    </location>
</feature>
<dbReference type="PANTHER" id="PTHR47755">
    <property type="entry name" value="CELL DIVISION PROTEIN FTSX"/>
    <property type="match status" value="1"/>
</dbReference>
<feature type="transmembrane region" description="Helical" evidence="11">
    <location>
        <begin position="163"/>
        <end position="183"/>
    </location>
</feature>
<keyword evidence="9 10" id="KW-0131">Cell cycle</keyword>
<keyword evidence="7 11" id="KW-1133">Transmembrane helix</keyword>
<dbReference type="GO" id="GO:0005886">
    <property type="term" value="C:plasma membrane"/>
    <property type="evidence" value="ECO:0007669"/>
    <property type="project" value="UniProtKB-SubCell"/>
</dbReference>
<evidence type="ECO:0000256" key="7">
    <source>
        <dbReference type="ARBA" id="ARBA00022989"/>
    </source>
</evidence>
<sequence length="289" mass="32305">MFKILKQHLSRSPFQTMAAVLVISLSLFLIAVFFFLGVGSQSALKYFETRPQLIIYLKDEAKLQDIEMLQAKIQATGKVKEINYVSKEDALKLYKELFKDKPLLLEMVTANILPASLEISPHELSSVKDLAEELKKESIVEDFDYEEDVVSSLTEFVSALRKIGLGIAVFLLIISVLTVLVVLGMKISQRKTEIEILKLLGASSSYIRLPLYLEGIFYGLTSAFISWGLSYLAILYSTPFLINFLNGVPLFPVPVIFMLEVLGGLIVLGTIVGFLGSYFAVLRSARTMR</sequence>
<dbReference type="AlphaFoldDB" id="A0A2H0WRR1"/>
<dbReference type="InterPro" id="IPR003838">
    <property type="entry name" value="ABC3_permease_C"/>
</dbReference>
<dbReference type="Proteomes" id="UP000230775">
    <property type="component" value="Unassembled WGS sequence"/>
</dbReference>
<keyword evidence="5 10" id="KW-0132">Cell division</keyword>
<evidence type="ECO:0000256" key="10">
    <source>
        <dbReference type="PIRNR" id="PIRNR003097"/>
    </source>
</evidence>
<proteinExistence type="inferred from homology"/>
<gene>
    <name evidence="14" type="ORF">COT64_01660</name>
</gene>
<keyword evidence="6 11" id="KW-0812">Transmembrane</keyword>
<evidence type="ECO:0000256" key="9">
    <source>
        <dbReference type="ARBA" id="ARBA00023306"/>
    </source>
</evidence>
<evidence type="ECO:0000313" key="14">
    <source>
        <dbReference type="EMBL" id="PIS14618.1"/>
    </source>
</evidence>
<dbReference type="InterPro" id="IPR004513">
    <property type="entry name" value="FtsX"/>
</dbReference>
<comment type="caution">
    <text evidence="14">The sequence shown here is derived from an EMBL/GenBank/DDBJ whole genome shotgun (WGS) entry which is preliminary data.</text>
</comment>
<organism evidence="14 15">
    <name type="scientific">Candidatus Shapirobacteria bacterium CG09_land_8_20_14_0_10_39_12</name>
    <dbReference type="NCBI Taxonomy" id="1974885"/>
    <lineage>
        <taxon>Bacteria</taxon>
        <taxon>Candidatus Shapironibacteriota</taxon>
    </lineage>
</organism>